<sequence length="203" mass="23485">MIIIDMLLEKGDKSLMLKAELEIGGDLMTLKAESGNEPLSRIHAARIEYAVKDVIPNIVKDLLTLYIPPQTLCRRVNSVHSFEPRLRAEEWTKIRNAASTGYRDFDVPLVLKLLNRLCGHNMGPKLREDMSIYGRYYDSIAHKMHSSIMFKEKFDTSFNDFKNIARGFEHIMHKRSNELVLQLEQLRGGVMDYHLEDVTDYLT</sequence>
<protein>
    <recommendedName>
        <fullName evidence="3">DZIP3-like HEPN domain-containing protein</fullName>
    </recommendedName>
</protein>
<proteinExistence type="predicted"/>
<dbReference type="AlphaFoldDB" id="A0A6J8C694"/>
<keyword evidence="2" id="KW-1185">Reference proteome</keyword>
<evidence type="ECO:0000313" key="2">
    <source>
        <dbReference type="Proteomes" id="UP000507470"/>
    </source>
</evidence>
<evidence type="ECO:0000313" key="1">
    <source>
        <dbReference type="EMBL" id="CAC5390609.1"/>
    </source>
</evidence>
<accession>A0A6J8C694</accession>
<gene>
    <name evidence="1" type="ORF">MCOR_25696</name>
</gene>
<reference evidence="1 2" key="1">
    <citation type="submission" date="2020-06" db="EMBL/GenBank/DDBJ databases">
        <authorList>
            <person name="Li R."/>
            <person name="Bekaert M."/>
        </authorList>
    </citation>
    <scope>NUCLEOTIDE SEQUENCE [LARGE SCALE GENOMIC DNA]</scope>
    <source>
        <strain evidence="2">wild</strain>
    </source>
</reference>
<evidence type="ECO:0008006" key="3">
    <source>
        <dbReference type="Google" id="ProtNLM"/>
    </source>
</evidence>
<name>A0A6J8C694_MYTCO</name>
<organism evidence="1 2">
    <name type="scientific">Mytilus coruscus</name>
    <name type="common">Sea mussel</name>
    <dbReference type="NCBI Taxonomy" id="42192"/>
    <lineage>
        <taxon>Eukaryota</taxon>
        <taxon>Metazoa</taxon>
        <taxon>Spiralia</taxon>
        <taxon>Lophotrochozoa</taxon>
        <taxon>Mollusca</taxon>
        <taxon>Bivalvia</taxon>
        <taxon>Autobranchia</taxon>
        <taxon>Pteriomorphia</taxon>
        <taxon>Mytilida</taxon>
        <taxon>Mytiloidea</taxon>
        <taxon>Mytilidae</taxon>
        <taxon>Mytilinae</taxon>
        <taxon>Mytilus</taxon>
    </lineage>
</organism>
<dbReference type="Proteomes" id="UP000507470">
    <property type="component" value="Unassembled WGS sequence"/>
</dbReference>
<dbReference type="EMBL" id="CACVKT020004564">
    <property type="protein sequence ID" value="CAC5390609.1"/>
    <property type="molecule type" value="Genomic_DNA"/>
</dbReference>